<evidence type="ECO:0000256" key="1">
    <source>
        <dbReference type="ARBA" id="ARBA00010518"/>
    </source>
</evidence>
<dbReference type="AlphaFoldDB" id="A0A7W7RBF3"/>
<dbReference type="Proteomes" id="UP000540506">
    <property type="component" value="Unassembled WGS sequence"/>
</dbReference>
<accession>A0A7W7RBF3</accession>
<dbReference type="Gene3D" id="3.40.50.40">
    <property type="match status" value="1"/>
</dbReference>
<name>A0A7W7RBF3_KITKI</name>
<feature type="active site" description="O-isoaspartyl threonine intermediate" evidence="3">
    <location>
        <position position="18"/>
    </location>
</feature>
<comment type="similarity">
    <text evidence="1">Belongs to the asparaginase 1 family.</text>
</comment>
<keyword evidence="7" id="KW-1185">Reference proteome</keyword>
<evidence type="ECO:0000313" key="7">
    <source>
        <dbReference type="Proteomes" id="UP000540506"/>
    </source>
</evidence>
<organism evidence="6 7">
    <name type="scientific">Kitasatospora kifunensis</name>
    <name type="common">Streptomyces kifunensis</name>
    <dbReference type="NCBI Taxonomy" id="58351"/>
    <lineage>
        <taxon>Bacteria</taxon>
        <taxon>Bacillati</taxon>
        <taxon>Actinomycetota</taxon>
        <taxon>Actinomycetes</taxon>
        <taxon>Kitasatosporales</taxon>
        <taxon>Streptomycetaceae</taxon>
        <taxon>Kitasatospora</taxon>
    </lineage>
</organism>
<dbReference type="PANTHER" id="PTHR11707">
    <property type="entry name" value="L-ASPARAGINASE"/>
    <property type="match status" value="1"/>
</dbReference>
<dbReference type="InterPro" id="IPR036152">
    <property type="entry name" value="Asp/glu_Ase-like_sf"/>
</dbReference>
<dbReference type="EC" id="3.5.1.1" evidence="6"/>
<dbReference type="InterPro" id="IPR027473">
    <property type="entry name" value="L-asparaginase_C"/>
</dbReference>
<evidence type="ECO:0000313" key="6">
    <source>
        <dbReference type="EMBL" id="MBB4928864.1"/>
    </source>
</evidence>
<dbReference type="Gene3D" id="3.40.50.1170">
    <property type="entry name" value="L-asparaginase, N-terminal domain"/>
    <property type="match status" value="1"/>
</dbReference>
<dbReference type="SUPFAM" id="SSF53774">
    <property type="entry name" value="Glutaminase/Asparaginase"/>
    <property type="match status" value="1"/>
</dbReference>
<dbReference type="EMBL" id="JACHJV010000003">
    <property type="protein sequence ID" value="MBB4928864.1"/>
    <property type="molecule type" value="Genomic_DNA"/>
</dbReference>
<dbReference type="SMART" id="SM00870">
    <property type="entry name" value="Asparaginase"/>
    <property type="match status" value="1"/>
</dbReference>
<dbReference type="PIRSF" id="PIRSF500176">
    <property type="entry name" value="L_ASNase"/>
    <property type="match status" value="1"/>
</dbReference>
<feature type="domain" description="Asparaginase/glutaminase C-terminal" evidence="5">
    <location>
        <begin position="215"/>
        <end position="329"/>
    </location>
</feature>
<dbReference type="CDD" id="cd08964">
    <property type="entry name" value="L-asparaginase_II"/>
    <property type="match status" value="1"/>
</dbReference>
<keyword evidence="2 6" id="KW-0378">Hydrolase</keyword>
<reference evidence="6 7" key="1">
    <citation type="submission" date="2020-08" db="EMBL/GenBank/DDBJ databases">
        <title>Sequencing the genomes of 1000 actinobacteria strains.</title>
        <authorList>
            <person name="Klenk H.-P."/>
        </authorList>
    </citation>
    <scope>NUCLEOTIDE SEQUENCE [LARGE SCALE GENOMIC DNA]</scope>
    <source>
        <strain evidence="6 7">DSM 41654</strain>
    </source>
</reference>
<dbReference type="InterPro" id="IPR037152">
    <property type="entry name" value="L-asparaginase_N_sf"/>
</dbReference>
<comment type="caution">
    <text evidence="6">The sequence shown here is derived from an EMBL/GenBank/DDBJ whole genome shotgun (WGS) entry which is preliminary data.</text>
</comment>
<dbReference type="GO" id="GO:0006528">
    <property type="term" value="P:asparagine metabolic process"/>
    <property type="evidence" value="ECO:0007669"/>
    <property type="project" value="InterPro"/>
</dbReference>
<dbReference type="InterPro" id="IPR006034">
    <property type="entry name" value="Asparaginase/glutaminase-like"/>
</dbReference>
<dbReference type="PROSITE" id="PS51732">
    <property type="entry name" value="ASN_GLN_ASE_3"/>
    <property type="match status" value="1"/>
</dbReference>
<protein>
    <submittedName>
        <fullName evidence="6">L-asparaginase</fullName>
        <ecNumber evidence="6">3.5.1.1</ecNumber>
    </submittedName>
</protein>
<dbReference type="InterPro" id="IPR027474">
    <property type="entry name" value="L-asparaginase_N"/>
</dbReference>
<dbReference type="RefSeq" id="WP_312897648.1">
    <property type="nucleotide sequence ID" value="NZ_JACHJV010000003.1"/>
</dbReference>
<dbReference type="InterPro" id="IPR004550">
    <property type="entry name" value="AsnASE_II"/>
</dbReference>
<dbReference type="PIRSF" id="PIRSF001220">
    <property type="entry name" value="L-ASNase_gatD"/>
    <property type="match status" value="1"/>
</dbReference>
<evidence type="ECO:0000256" key="2">
    <source>
        <dbReference type="ARBA" id="ARBA00022801"/>
    </source>
</evidence>
<dbReference type="SFLD" id="SFLDS00057">
    <property type="entry name" value="Glutaminase/Asparaginase"/>
    <property type="match status" value="1"/>
</dbReference>
<gene>
    <name evidence="6" type="ORF">FHR34_007961</name>
</gene>
<dbReference type="FunFam" id="3.40.50.1170:FF:000001">
    <property type="entry name" value="L-asparaginase 2"/>
    <property type="match status" value="1"/>
</dbReference>
<dbReference type="InterPro" id="IPR040919">
    <property type="entry name" value="Asparaginase_C"/>
</dbReference>
<proteinExistence type="inferred from homology"/>
<evidence type="ECO:0000259" key="5">
    <source>
        <dbReference type="Pfam" id="PF17763"/>
    </source>
</evidence>
<sequence length="332" mass="33837">MPSDAPLPTVLVVTLGGTIAMTSGPGAGGGVVPRLTAADLVSAVPGLDRWARVDVLDFRQKPGASLLIDDIAELAQLLNERAANGIDGFVITQGTDTLEETAFLLDLLYTGRAPVVVTGAMRNPSLAGADGPANVLAAVQTAASPEAAGLGCVVVFADTVHAAHLVRKVHSTSIAAFASPNAGPLGYLAEGRLRLLLTSRRGALPVGLPLTNDAKVALIPASLGDDGTLLDGLESRFAGVVVSAFGAGHLPASWVEPLERLAAVVPVVLASRTGAGPVLTETYAFPGSEKDLLSRGLISAGHLDPLKARLLLLTHLRAGADRAAVAAAFQQF</sequence>
<dbReference type="PANTHER" id="PTHR11707:SF28">
    <property type="entry name" value="60 KDA LYSOPHOSPHOLIPASE"/>
    <property type="match status" value="1"/>
</dbReference>
<dbReference type="Pfam" id="PF17763">
    <property type="entry name" value="Asparaginase_C"/>
    <property type="match status" value="1"/>
</dbReference>
<dbReference type="GO" id="GO:0004067">
    <property type="term" value="F:asparaginase activity"/>
    <property type="evidence" value="ECO:0007669"/>
    <property type="project" value="UniProtKB-UniRule"/>
</dbReference>
<feature type="domain" description="L-asparaginase N-terminal" evidence="4">
    <location>
        <begin position="10"/>
        <end position="195"/>
    </location>
</feature>
<dbReference type="PRINTS" id="PR00139">
    <property type="entry name" value="ASNGLNASE"/>
</dbReference>
<evidence type="ECO:0000256" key="3">
    <source>
        <dbReference type="PIRSR" id="PIRSR001220-1"/>
    </source>
</evidence>
<dbReference type="Pfam" id="PF00710">
    <property type="entry name" value="Asparaginase"/>
    <property type="match status" value="1"/>
</dbReference>
<evidence type="ECO:0000259" key="4">
    <source>
        <dbReference type="Pfam" id="PF00710"/>
    </source>
</evidence>